<organism evidence="13 14">
    <name type="scientific">Candidatus Anaerobutyricum stercoris</name>
    <dbReference type="NCBI Taxonomy" id="2838457"/>
    <lineage>
        <taxon>Bacteria</taxon>
        <taxon>Bacillati</taxon>
        <taxon>Bacillota</taxon>
        <taxon>Clostridia</taxon>
        <taxon>Lachnospirales</taxon>
        <taxon>Lachnospiraceae</taxon>
        <taxon>Anaerobutyricum</taxon>
    </lineage>
</organism>
<evidence type="ECO:0000259" key="12">
    <source>
        <dbReference type="Pfam" id="PF00465"/>
    </source>
</evidence>
<dbReference type="AlphaFoldDB" id="A0A9D2EKZ9"/>
<reference evidence="13" key="2">
    <citation type="submission" date="2021-04" db="EMBL/GenBank/DDBJ databases">
        <authorList>
            <person name="Gilroy R."/>
        </authorList>
    </citation>
    <scope>NUCLEOTIDE SEQUENCE</scope>
    <source>
        <strain evidence="13">CHK179-28034</strain>
    </source>
</reference>
<dbReference type="PROSITE" id="PS00060">
    <property type="entry name" value="ADH_IRON_2"/>
    <property type="match status" value="1"/>
</dbReference>
<evidence type="ECO:0000256" key="7">
    <source>
        <dbReference type="ARBA" id="ARBA00040132"/>
    </source>
</evidence>
<feature type="binding site" evidence="10">
    <location>
        <position position="127"/>
    </location>
    <ligand>
        <name>glycerol</name>
        <dbReference type="ChEBI" id="CHEBI:17754"/>
    </ligand>
</feature>
<keyword evidence="3" id="KW-0560">Oxidoreductase</keyword>
<feature type="binding site" evidence="11">
    <location>
        <position position="133"/>
    </location>
    <ligand>
        <name>NAD(+)</name>
        <dbReference type="ChEBI" id="CHEBI:57540"/>
    </ligand>
</feature>
<dbReference type="GO" id="GO:0008888">
    <property type="term" value="F:glycerol dehydrogenase (NAD+) activity"/>
    <property type="evidence" value="ECO:0007669"/>
    <property type="project" value="UniProtKB-EC"/>
</dbReference>
<evidence type="ECO:0000256" key="3">
    <source>
        <dbReference type="ARBA" id="ARBA00023002"/>
    </source>
</evidence>
<dbReference type="Pfam" id="PF00465">
    <property type="entry name" value="Fe-ADH"/>
    <property type="match status" value="1"/>
</dbReference>
<evidence type="ECO:0000256" key="6">
    <source>
        <dbReference type="ARBA" id="ARBA00039147"/>
    </source>
</evidence>
<keyword evidence="9" id="KW-0862">Zinc</keyword>
<dbReference type="GO" id="GO:0046872">
    <property type="term" value="F:metal ion binding"/>
    <property type="evidence" value="ECO:0007669"/>
    <property type="project" value="UniProtKB-KW"/>
</dbReference>
<dbReference type="EMBL" id="DXBR01000052">
    <property type="protein sequence ID" value="HIZ39447.1"/>
    <property type="molecule type" value="Genomic_DNA"/>
</dbReference>
<dbReference type="InterPro" id="IPR016205">
    <property type="entry name" value="Glycerol_DH"/>
</dbReference>
<accession>A0A9D2EKZ9</accession>
<comment type="cofactor">
    <cofactor evidence="9">
        <name>Zn(2+)</name>
        <dbReference type="ChEBI" id="CHEBI:29105"/>
    </cofactor>
    <text evidence="9">Binds 1 zinc ion per subunit.</text>
</comment>
<keyword evidence="2 9" id="KW-0479">Metal-binding</keyword>
<dbReference type="PROSITE" id="PS00913">
    <property type="entry name" value="ADH_IRON_1"/>
    <property type="match status" value="1"/>
</dbReference>
<gene>
    <name evidence="13" type="ORF">H9968_05925</name>
</gene>
<dbReference type="Gene3D" id="3.40.50.1970">
    <property type="match status" value="1"/>
</dbReference>
<feature type="binding site" evidence="11">
    <location>
        <position position="131"/>
    </location>
    <ligand>
        <name>NAD(+)</name>
        <dbReference type="ChEBI" id="CHEBI:57540"/>
    </ligand>
</feature>
<dbReference type="NCBIfam" id="NF006941">
    <property type="entry name" value="PRK09423.1"/>
    <property type="match status" value="1"/>
</dbReference>
<feature type="binding site" evidence="11">
    <location>
        <begin position="122"/>
        <end position="125"/>
    </location>
    <ligand>
        <name>NAD(+)</name>
        <dbReference type="ChEBI" id="CHEBI:57540"/>
    </ligand>
</feature>
<evidence type="ECO:0000256" key="8">
    <source>
        <dbReference type="ARBA" id="ARBA00049006"/>
    </source>
</evidence>
<dbReference type="PANTHER" id="PTHR43616:SF5">
    <property type="entry name" value="GLYCEROL DEHYDROGENASE 1"/>
    <property type="match status" value="1"/>
</dbReference>
<feature type="domain" description="Alcohol dehydrogenase iron-type/glycerol dehydrogenase GldA" evidence="12">
    <location>
        <begin position="8"/>
        <end position="160"/>
    </location>
</feature>
<proteinExistence type="inferred from homology"/>
<dbReference type="InterPro" id="IPR018211">
    <property type="entry name" value="ADH_Fe_CS"/>
</dbReference>
<evidence type="ECO:0000256" key="1">
    <source>
        <dbReference type="ARBA" id="ARBA00007358"/>
    </source>
</evidence>
<evidence type="ECO:0000256" key="9">
    <source>
        <dbReference type="PIRSR" id="PIRSR000112-1"/>
    </source>
</evidence>
<protein>
    <recommendedName>
        <fullName evidence="7">Glycerol dehydrogenase</fullName>
        <ecNumber evidence="6">1.1.1.6</ecNumber>
    </recommendedName>
</protein>
<feature type="binding site" evidence="9">
    <location>
        <position position="177"/>
    </location>
    <ligand>
        <name>glycerol</name>
        <dbReference type="ChEBI" id="CHEBI:17754"/>
    </ligand>
</feature>
<dbReference type="Proteomes" id="UP000824049">
    <property type="component" value="Unassembled WGS sequence"/>
</dbReference>
<sequence>MSKIICSPGEYIQGKGEMKRLADYYESADRKGLFLVKGAYMIVDSFFSTEQYKKQITESFQKKNIPFSFNVFGGECCMKEIEKHKNNMDKYDMVIGIGGGKTLDTAKAVSFYAHMPVMIVPTAASSDAPCSRLAVIYKEDGTFEKYLPLRSNPDMVIMDTEVIAKAPVRFLVAGIGDALATCYEAEACEQSGIVTMAGGQSTRAAIALSQLCREILFEDGLKAKIAVEENVSSKAVENIVEANTYLSGVGFESSGLAAAHAIHNGMTKLKETHSLLHGEKVAFGAIVQVILENRPFEEIVKLISFCKSLGLPTTFKDLNLSDVSDEALMSAAQASCDKDDTMGNMPFTVTPEDVFAAMKTANRLASFVPHMY</sequence>
<dbReference type="PIRSF" id="PIRSF000112">
    <property type="entry name" value="Glycerol_dehydrogenase"/>
    <property type="match status" value="1"/>
</dbReference>
<evidence type="ECO:0000256" key="11">
    <source>
        <dbReference type="PIRSR" id="PIRSR000112-3"/>
    </source>
</evidence>
<feature type="binding site" evidence="9">
    <location>
        <position position="277"/>
    </location>
    <ligand>
        <name>glycerol</name>
        <dbReference type="ChEBI" id="CHEBI:17754"/>
    </ligand>
</feature>
<dbReference type="SUPFAM" id="SSF56796">
    <property type="entry name" value="Dehydroquinate synthase-like"/>
    <property type="match status" value="1"/>
</dbReference>
<evidence type="ECO:0000256" key="2">
    <source>
        <dbReference type="ARBA" id="ARBA00022723"/>
    </source>
</evidence>
<dbReference type="PANTHER" id="PTHR43616">
    <property type="entry name" value="GLYCEROL DEHYDROGENASE"/>
    <property type="match status" value="1"/>
</dbReference>
<dbReference type="CDD" id="cd08170">
    <property type="entry name" value="GlyDH"/>
    <property type="match status" value="1"/>
</dbReference>
<evidence type="ECO:0000256" key="5">
    <source>
        <dbReference type="ARBA" id="ARBA00037918"/>
    </source>
</evidence>
<evidence type="ECO:0000256" key="10">
    <source>
        <dbReference type="PIRSR" id="PIRSR000112-2"/>
    </source>
</evidence>
<name>A0A9D2EKZ9_9FIRM</name>
<dbReference type="Gene3D" id="1.20.1090.10">
    <property type="entry name" value="Dehydroquinate synthase-like - alpha domain"/>
    <property type="match status" value="1"/>
</dbReference>
<feature type="binding site" evidence="9">
    <location>
        <position position="260"/>
    </location>
    <ligand>
        <name>glycerol</name>
        <dbReference type="ChEBI" id="CHEBI:17754"/>
    </ligand>
</feature>
<feature type="binding site" evidence="11">
    <location>
        <begin position="100"/>
        <end position="104"/>
    </location>
    <ligand>
        <name>NAD(+)</name>
        <dbReference type="ChEBI" id="CHEBI:57540"/>
    </ligand>
</feature>
<evidence type="ECO:0000256" key="4">
    <source>
        <dbReference type="ARBA" id="ARBA00023027"/>
    </source>
</evidence>
<comment type="pathway">
    <text evidence="5">Polyol metabolism; glycerol fermentation; glycerone phosphate from glycerol (oxidative route): step 1/2.</text>
</comment>
<dbReference type="EC" id="1.1.1.6" evidence="6"/>
<keyword evidence="4 11" id="KW-0520">NAD</keyword>
<evidence type="ECO:0000313" key="14">
    <source>
        <dbReference type="Proteomes" id="UP000824049"/>
    </source>
</evidence>
<reference evidence="13" key="1">
    <citation type="journal article" date="2021" name="PeerJ">
        <title>Extensive microbial diversity within the chicken gut microbiome revealed by metagenomics and culture.</title>
        <authorList>
            <person name="Gilroy R."/>
            <person name="Ravi A."/>
            <person name="Getino M."/>
            <person name="Pursley I."/>
            <person name="Horton D.L."/>
            <person name="Alikhan N.F."/>
            <person name="Baker D."/>
            <person name="Gharbi K."/>
            <person name="Hall N."/>
            <person name="Watson M."/>
            <person name="Adriaenssens E.M."/>
            <person name="Foster-Nyarko E."/>
            <person name="Jarju S."/>
            <person name="Secka A."/>
            <person name="Antonio M."/>
            <person name="Oren A."/>
            <person name="Chaudhuri R.R."/>
            <person name="La Ragione R."/>
            <person name="Hildebrand F."/>
            <person name="Pallen M.J."/>
        </authorList>
    </citation>
    <scope>NUCLEOTIDE SEQUENCE</scope>
    <source>
        <strain evidence="13">CHK179-28034</strain>
    </source>
</reference>
<comment type="caution">
    <text evidence="13">The sequence shown here is derived from an EMBL/GenBank/DDBJ whole genome shotgun (WGS) entry which is preliminary data.</text>
</comment>
<feature type="binding site" evidence="11">
    <location>
        <position position="137"/>
    </location>
    <ligand>
        <name>NAD(+)</name>
        <dbReference type="ChEBI" id="CHEBI:57540"/>
    </ligand>
</feature>
<comment type="catalytic activity">
    <reaction evidence="8">
        <text>glycerol + NAD(+) = dihydroxyacetone + NADH + H(+)</text>
        <dbReference type="Rhea" id="RHEA:13769"/>
        <dbReference type="ChEBI" id="CHEBI:15378"/>
        <dbReference type="ChEBI" id="CHEBI:16016"/>
        <dbReference type="ChEBI" id="CHEBI:17754"/>
        <dbReference type="ChEBI" id="CHEBI:57540"/>
        <dbReference type="ChEBI" id="CHEBI:57945"/>
        <dbReference type="EC" id="1.1.1.6"/>
    </reaction>
</comment>
<comment type="similarity">
    <text evidence="1">Belongs to the iron-containing alcohol dehydrogenase family.</text>
</comment>
<evidence type="ECO:0000313" key="13">
    <source>
        <dbReference type="EMBL" id="HIZ39447.1"/>
    </source>
</evidence>
<dbReference type="InterPro" id="IPR001670">
    <property type="entry name" value="ADH_Fe/GldA"/>
</dbReference>